<dbReference type="PANTHER" id="PTHR13696">
    <property type="entry name" value="P-LOOP CONTAINING NUCLEOSIDE TRIPHOSPHATE HYDROLASE"/>
    <property type="match status" value="1"/>
</dbReference>
<protein>
    <submittedName>
        <fullName evidence="2">Chromosome partitioning protein</fullName>
    </submittedName>
</protein>
<dbReference type="InterPro" id="IPR002586">
    <property type="entry name" value="CobQ/CobB/MinD/ParA_Nub-bd_dom"/>
</dbReference>
<dbReference type="AlphaFoldDB" id="A0A2T0SNQ0"/>
<accession>A0A2T0SNQ0</accession>
<dbReference type="Gene3D" id="3.40.50.300">
    <property type="entry name" value="P-loop containing nucleotide triphosphate hydrolases"/>
    <property type="match status" value="1"/>
</dbReference>
<proteinExistence type="predicted"/>
<dbReference type="RefSeq" id="WP_106139189.1">
    <property type="nucleotide sequence ID" value="NZ_PVTE01000015.1"/>
</dbReference>
<dbReference type="SUPFAM" id="SSF52540">
    <property type="entry name" value="P-loop containing nucleoside triphosphate hydrolases"/>
    <property type="match status" value="1"/>
</dbReference>
<sequence>MVTSETQPSTGAPAAALGSPAVIAFATQKGGMGKTTLSVIVASWLHYKRGIKVAILDVDGSQLSVYNQRLREVDLIEADEEMSARFDEQNVEPYQILSGTPANVPELLKSLADDTQLVLIDMPGSIDVDGYEIAIGKLDYLVVPMDTSQYAVTTGFSYLTSINQIGLLPADRCRVIWNRYKPSRDALIADQLEERLNQYGFQCLKSRIPQRDSYQDSGNTSTLFPMPINYLRNSGLKDLFTEIEQLLSINS</sequence>
<feature type="domain" description="CobQ/CobB/MinD/ParA nucleotide binding" evidence="1">
    <location>
        <begin position="23"/>
        <end position="218"/>
    </location>
</feature>
<gene>
    <name evidence="2" type="ORF">CLV58_115137</name>
</gene>
<comment type="caution">
    <text evidence="2">The sequence shown here is derived from an EMBL/GenBank/DDBJ whole genome shotgun (WGS) entry which is preliminary data.</text>
</comment>
<evidence type="ECO:0000313" key="2">
    <source>
        <dbReference type="EMBL" id="PRY35054.1"/>
    </source>
</evidence>
<dbReference type="InterPro" id="IPR027417">
    <property type="entry name" value="P-loop_NTPase"/>
</dbReference>
<dbReference type="InterPro" id="IPR050678">
    <property type="entry name" value="DNA_Partitioning_ATPase"/>
</dbReference>
<dbReference type="PANTHER" id="PTHR13696:SF99">
    <property type="entry name" value="COBYRINIC ACID AC-DIAMIDE SYNTHASE"/>
    <property type="match status" value="1"/>
</dbReference>
<dbReference type="OrthoDB" id="978593at2"/>
<dbReference type="Proteomes" id="UP000238375">
    <property type="component" value="Unassembled WGS sequence"/>
</dbReference>
<organism evidence="2 3">
    <name type="scientific">Spirosoma oryzae</name>
    <dbReference type="NCBI Taxonomy" id="1469603"/>
    <lineage>
        <taxon>Bacteria</taxon>
        <taxon>Pseudomonadati</taxon>
        <taxon>Bacteroidota</taxon>
        <taxon>Cytophagia</taxon>
        <taxon>Cytophagales</taxon>
        <taxon>Cytophagaceae</taxon>
        <taxon>Spirosoma</taxon>
    </lineage>
</organism>
<name>A0A2T0SNQ0_9BACT</name>
<evidence type="ECO:0000313" key="3">
    <source>
        <dbReference type="Proteomes" id="UP000238375"/>
    </source>
</evidence>
<reference evidence="2 3" key="1">
    <citation type="submission" date="2018-03" db="EMBL/GenBank/DDBJ databases">
        <title>Genomic Encyclopedia of Archaeal and Bacterial Type Strains, Phase II (KMG-II): from individual species to whole genera.</title>
        <authorList>
            <person name="Goeker M."/>
        </authorList>
    </citation>
    <scope>NUCLEOTIDE SEQUENCE [LARGE SCALE GENOMIC DNA]</scope>
    <source>
        <strain evidence="2 3">DSM 28354</strain>
    </source>
</reference>
<keyword evidence="3" id="KW-1185">Reference proteome</keyword>
<dbReference type="Pfam" id="PF01656">
    <property type="entry name" value="CbiA"/>
    <property type="match status" value="1"/>
</dbReference>
<dbReference type="CDD" id="cd02042">
    <property type="entry name" value="ParAB_family"/>
    <property type="match status" value="1"/>
</dbReference>
<dbReference type="EMBL" id="PVTE01000015">
    <property type="protein sequence ID" value="PRY35054.1"/>
    <property type="molecule type" value="Genomic_DNA"/>
</dbReference>
<evidence type="ECO:0000259" key="1">
    <source>
        <dbReference type="Pfam" id="PF01656"/>
    </source>
</evidence>